<evidence type="ECO:0000313" key="1">
    <source>
        <dbReference type="EMBL" id="EBX1172680.1"/>
    </source>
</evidence>
<gene>
    <name evidence="1" type="ORF">DQ066_15240</name>
</gene>
<name>A0A3V2Y5L8_SALNE</name>
<dbReference type="InterPro" id="IPR043019">
    <property type="entry name" value="GrlR_sf"/>
</dbReference>
<accession>A0A3V2Y5L8</accession>
<reference evidence="1" key="1">
    <citation type="submission" date="2018-06" db="EMBL/GenBank/DDBJ databases">
        <authorList>
            <person name="Ashton P.M."/>
            <person name="Dallman T."/>
            <person name="Nair S."/>
            <person name="De Pinna E."/>
            <person name="Peters T."/>
            <person name="Grant K."/>
        </authorList>
    </citation>
    <scope>NUCLEOTIDE SEQUENCE</scope>
    <source>
        <strain evidence="1">250711</strain>
    </source>
</reference>
<comment type="caution">
    <text evidence="1">The sequence shown here is derived from an EMBL/GenBank/DDBJ whole genome shotgun (WGS) entry which is preliminary data.</text>
</comment>
<dbReference type="InterPro" id="IPR032417">
    <property type="entry name" value="GrlR"/>
</dbReference>
<dbReference type="Pfam" id="PF16518">
    <property type="entry name" value="GrlR"/>
    <property type="match status" value="1"/>
</dbReference>
<dbReference type="AlphaFoldDB" id="A0A3V2Y5L8"/>
<dbReference type="EMBL" id="AAHKGI010000007">
    <property type="protein sequence ID" value="EBX1172680.1"/>
    <property type="molecule type" value="Genomic_DNA"/>
</dbReference>
<organism evidence="1">
    <name type="scientific">Salmonella newport</name>
    <dbReference type="NCBI Taxonomy" id="108619"/>
    <lineage>
        <taxon>Bacteria</taxon>
        <taxon>Pseudomonadati</taxon>
        <taxon>Pseudomonadota</taxon>
        <taxon>Gammaproteobacteria</taxon>
        <taxon>Enterobacterales</taxon>
        <taxon>Enterobacteriaceae</taxon>
        <taxon>Salmonella</taxon>
    </lineage>
</organism>
<dbReference type="Gene3D" id="2.40.128.380">
    <property type="entry name" value="T3SS negative regulator GrlR"/>
    <property type="match status" value="1"/>
</dbReference>
<protein>
    <submittedName>
        <fullName evidence="1">Nucleoside transporter</fullName>
    </submittedName>
</protein>
<proteinExistence type="predicted"/>
<sequence length="113" mass="12424">MKDGVYHVTFKSGLDAIGEGILVICCGMINGGDVGFVYQGKLARPEMTLHITRHHDDIPSVLGMEDDYELVMLYSQEGEGEYLLHGYAKEYPSLTIEACAQFIVPLLPSVSQS</sequence>